<feature type="transmembrane region" description="Helical" evidence="1">
    <location>
        <begin position="12"/>
        <end position="35"/>
    </location>
</feature>
<dbReference type="Pfam" id="PF13367">
    <property type="entry name" value="PrsW-protease"/>
    <property type="match status" value="1"/>
</dbReference>
<feature type="transmembrane region" description="Helical" evidence="1">
    <location>
        <begin position="199"/>
        <end position="219"/>
    </location>
</feature>
<dbReference type="PANTHER" id="PTHR36844:SF1">
    <property type="entry name" value="PROTEASE PRSW"/>
    <property type="match status" value="1"/>
</dbReference>
<keyword evidence="1" id="KW-0812">Transmembrane</keyword>
<organism evidence="2 3">
    <name type="scientific">Candidatus Portnoybacteria bacterium CG11_big_fil_rev_8_21_14_0_20_40_15</name>
    <dbReference type="NCBI Taxonomy" id="1974817"/>
    <lineage>
        <taxon>Bacteria</taxon>
        <taxon>Candidatus Portnoyibacteriota</taxon>
    </lineage>
</organism>
<proteinExistence type="predicted"/>
<feature type="transmembrane region" description="Helical" evidence="1">
    <location>
        <begin position="91"/>
        <end position="108"/>
    </location>
</feature>
<evidence type="ECO:0008006" key="4">
    <source>
        <dbReference type="Google" id="ProtNLM"/>
    </source>
</evidence>
<protein>
    <recommendedName>
        <fullName evidence="4">Protease PrsW</fullName>
    </recommendedName>
</protein>
<accession>A0A2H0KU32</accession>
<dbReference type="PANTHER" id="PTHR36844">
    <property type="entry name" value="PROTEASE PRSW"/>
    <property type="match status" value="1"/>
</dbReference>
<comment type="caution">
    <text evidence="2">The sequence shown here is derived from an EMBL/GenBank/DDBJ whole genome shotgun (WGS) entry which is preliminary data.</text>
</comment>
<keyword evidence="1" id="KW-1133">Transmembrane helix</keyword>
<reference evidence="2 3" key="1">
    <citation type="submission" date="2017-09" db="EMBL/GenBank/DDBJ databases">
        <title>Depth-based differentiation of microbial function through sediment-hosted aquifers and enrichment of novel symbionts in the deep terrestrial subsurface.</title>
        <authorList>
            <person name="Probst A.J."/>
            <person name="Ladd B."/>
            <person name="Jarett J.K."/>
            <person name="Geller-Mcgrath D.E."/>
            <person name="Sieber C.M."/>
            <person name="Emerson J.B."/>
            <person name="Anantharaman K."/>
            <person name="Thomas B.C."/>
            <person name="Malmstrom R."/>
            <person name="Stieglmeier M."/>
            <person name="Klingl A."/>
            <person name="Woyke T."/>
            <person name="Ryan C.M."/>
            <person name="Banfield J.F."/>
        </authorList>
    </citation>
    <scope>NUCLEOTIDE SEQUENCE [LARGE SCALE GENOMIC DNA]</scope>
    <source>
        <strain evidence="2">CG11_big_fil_rev_8_21_14_0_20_40_15</strain>
    </source>
</reference>
<sequence>MDWKLEIGNWKFYVIYLLYAIFGLVPSVIWLLFYLRKDSHPEPNRMVIKIFLWGMLMGPLAILLELFVKWLINPTDLAGFIEILKSNSRNIYLFVSIVFVAPVIEECVKYAVVRFKVLKNPEFDEPLDIMLYMIISALGFAAVENLLLIFQSPLPGFGQVISLSALRFISATFLHALSSGLLGYWLAKSLREPAKKFQFLARGFSLAIFFHASYNYLTWIISDSETCLAPIGQICLTTLAAISMTFILLGLMAVAVSYNFSILKKLHSICKICNCRPSFWS</sequence>
<feature type="transmembrane region" description="Helical" evidence="1">
    <location>
        <begin position="129"/>
        <end position="150"/>
    </location>
</feature>
<dbReference type="InterPro" id="IPR026898">
    <property type="entry name" value="PrsW"/>
</dbReference>
<feature type="transmembrane region" description="Helical" evidence="1">
    <location>
        <begin position="165"/>
        <end position="187"/>
    </location>
</feature>
<feature type="transmembrane region" description="Helical" evidence="1">
    <location>
        <begin position="47"/>
        <end position="71"/>
    </location>
</feature>
<dbReference type="EMBL" id="PCVO01000001">
    <property type="protein sequence ID" value="PIQ75653.1"/>
    <property type="molecule type" value="Genomic_DNA"/>
</dbReference>
<dbReference type="Proteomes" id="UP000229317">
    <property type="component" value="Unassembled WGS sequence"/>
</dbReference>
<name>A0A2H0KU32_9BACT</name>
<evidence type="ECO:0000313" key="3">
    <source>
        <dbReference type="Proteomes" id="UP000229317"/>
    </source>
</evidence>
<dbReference type="AlphaFoldDB" id="A0A2H0KU32"/>
<evidence type="ECO:0000313" key="2">
    <source>
        <dbReference type="EMBL" id="PIQ75653.1"/>
    </source>
</evidence>
<keyword evidence="1" id="KW-0472">Membrane</keyword>
<dbReference type="GO" id="GO:0008233">
    <property type="term" value="F:peptidase activity"/>
    <property type="evidence" value="ECO:0007669"/>
    <property type="project" value="InterPro"/>
</dbReference>
<gene>
    <name evidence="2" type="ORF">COV84_00125</name>
</gene>
<evidence type="ECO:0000256" key="1">
    <source>
        <dbReference type="SAM" id="Phobius"/>
    </source>
</evidence>
<feature type="transmembrane region" description="Helical" evidence="1">
    <location>
        <begin position="231"/>
        <end position="258"/>
    </location>
</feature>